<keyword evidence="3" id="KW-1185">Reference proteome</keyword>
<feature type="transmembrane region" description="Helical" evidence="1">
    <location>
        <begin position="446"/>
        <end position="464"/>
    </location>
</feature>
<evidence type="ECO:0000313" key="2">
    <source>
        <dbReference type="EMBL" id="OIV97703.1"/>
    </source>
</evidence>
<dbReference type="Proteomes" id="UP000188354">
    <property type="component" value="Chromosome LG14"/>
</dbReference>
<feature type="transmembrane region" description="Helical" evidence="1">
    <location>
        <begin position="196"/>
        <end position="218"/>
    </location>
</feature>
<dbReference type="FunFam" id="1.10.287.110:FF:000080">
    <property type="entry name" value="NAD(P)H-quinone oxidoreductase subunit U chloroplastic"/>
    <property type="match status" value="1"/>
</dbReference>
<protein>
    <recommendedName>
        <fullName evidence="4">J domain-containing protein</fullName>
    </recommendedName>
</protein>
<dbReference type="Gene3D" id="1.10.287.110">
    <property type="entry name" value="DnaJ domain"/>
    <property type="match status" value="1"/>
</dbReference>
<dbReference type="InterPro" id="IPR044199">
    <property type="entry name" value="NdhU_chloroplastic"/>
</dbReference>
<reference evidence="2 3" key="1">
    <citation type="journal article" date="2017" name="Plant Biotechnol. J.">
        <title>A comprehensive draft genome sequence for lupin (Lupinus angustifolius), an emerging health food: insights into plant-microbe interactions and legume evolution.</title>
        <authorList>
            <person name="Hane J.K."/>
            <person name="Ming Y."/>
            <person name="Kamphuis L.G."/>
            <person name="Nelson M.N."/>
            <person name="Garg G."/>
            <person name="Atkins C.A."/>
            <person name="Bayer P.E."/>
            <person name="Bravo A."/>
            <person name="Bringans S."/>
            <person name="Cannon S."/>
            <person name="Edwards D."/>
            <person name="Foley R."/>
            <person name="Gao L.L."/>
            <person name="Harrison M.J."/>
            <person name="Huang W."/>
            <person name="Hurgobin B."/>
            <person name="Li S."/>
            <person name="Liu C.W."/>
            <person name="McGrath A."/>
            <person name="Morahan G."/>
            <person name="Murray J."/>
            <person name="Weller J."/>
            <person name="Jian J."/>
            <person name="Singh K.B."/>
        </authorList>
    </citation>
    <scope>NUCLEOTIDE SEQUENCE [LARGE SCALE GENOMIC DNA]</scope>
    <source>
        <strain evidence="3">cv. Tanjil</strain>
        <tissue evidence="2">Whole plant</tissue>
    </source>
</reference>
<accession>A0A4P1QYB2</accession>
<evidence type="ECO:0000256" key="1">
    <source>
        <dbReference type="SAM" id="Phobius"/>
    </source>
</evidence>
<dbReference type="PANTHER" id="PTHR47726">
    <property type="entry name" value="NAD(P)H-QUINONE OXIDOREDUCTASE SUBUNIT U, CHLOROPLASTIC"/>
    <property type="match status" value="1"/>
</dbReference>
<dbReference type="STRING" id="3871.A0A4P1QYB2"/>
<sequence>MAVSSTTTTLCIPCNNIPTTQTSKLFGFSSTISFTVKPPRLCIRSSSDFSAETTATEVDSEESSIEVPKEPYSLISALNVERALRGIPITDADHYGRLGIARGCAFDKVAVAYNNKVQELKSQGLEEEELNKKLELVKESYTILSSEDERRIYDWSLARSENTDKYIWPFEVDITQIQKGGDPPPKEPEDVGPTRLVGYFLLAWVMLSFVLSIGGYHVETDITLIHPLSLRSTSVFCSSETITMVKIMCMCYVLVTPFFFRAASADTQIKVTDNPADKLVAVLNENRTAHKVSTLSDNPGLACLALQYIKAYQGDCGAVGGSDAKKPPESQFAEVFAPNCGVKASTLAPITGRFLGCQTKYVHAPEAFSDILIRNQRSLDILYSKNHTQVGAAVTGTDGGSPYFWCVLFSSGKPNSTFAFEGGVAKLTKPGCFSGANDVCSGANSWSSLTGIWLFATSFLLAFLL</sequence>
<dbReference type="AlphaFoldDB" id="A0A4P1QYB2"/>
<dbReference type="SUPFAM" id="SSF46565">
    <property type="entry name" value="Chaperone J-domain"/>
    <property type="match status" value="1"/>
</dbReference>
<evidence type="ECO:0008006" key="4">
    <source>
        <dbReference type="Google" id="ProtNLM"/>
    </source>
</evidence>
<keyword evidence="1" id="KW-0472">Membrane</keyword>
<organism evidence="2 3">
    <name type="scientific">Lupinus angustifolius</name>
    <name type="common">Narrow-leaved blue lupine</name>
    <dbReference type="NCBI Taxonomy" id="3871"/>
    <lineage>
        <taxon>Eukaryota</taxon>
        <taxon>Viridiplantae</taxon>
        <taxon>Streptophyta</taxon>
        <taxon>Embryophyta</taxon>
        <taxon>Tracheophyta</taxon>
        <taxon>Spermatophyta</taxon>
        <taxon>Magnoliopsida</taxon>
        <taxon>eudicotyledons</taxon>
        <taxon>Gunneridae</taxon>
        <taxon>Pentapetalae</taxon>
        <taxon>rosids</taxon>
        <taxon>fabids</taxon>
        <taxon>Fabales</taxon>
        <taxon>Fabaceae</taxon>
        <taxon>Papilionoideae</taxon>
        <taxon>50 kb inversion clade</taxon>
        <taxon>genistoids sensu lato</taxon>
        <taxon>core genistoids</taxon>
        <taxon>Genisteae</taxon>
        <taxon>Lupinus</taxon>
    </lineage>
</organism>
<dbReference type="EMBL" id="CM007374">
    <property type="protein sequence ID" value="OIV97703.1"/>
    <property type="molecule type" value="Genomic_DNA"/>
</dbReference>
<name>A0A4P1QYB2_LUPAN</name>
<keyword evidence="1" id="KW-1133">Transmembrane helix</keyword>
<dbReference type="Gramene" id="OIV97703">
    <property type="protein sequence ID" value="OIV97703"/>
    <property type="gene ID" value="TanjilG_12460"/>
</dbReference>
<keyword evidence="1" id="KW-0812">Transmembrane</keyword>
<dbReference type="PANTHER" id="PTHR47726:SF1">
    <property type="entry name" value="NAD(P)H-QUINONE OXIDOREDUCTASE SUBUNIT U, CHLOROPLASTIC"/>
    <property type="match status" value="1"/>
</dbReference>
<gene>
    <name evidence="2" type="ORF">TanjilG_12460</name>
</gene>
<evidence type="ECO:0000313" key="3">
    <source>
        <dbReference type="Proteomes" id="UP000188354"/>
    </source>
</evidence>
<dbReference type="GO" id="GO:0010598">
    <property type="term" value="C:NAD(P)H dehydrogenase complex (plastoquinone)"/>
    <property type="evidence" value="ECO:0007669"/>
    <property type="project" value="InterPro"/>
</dbReference>
<dbReference type="InterPro" id="IPR036869">
    <property type="entry name" value="J_dom_sf"/>
</dbReference>
<dbReference type="GO" id="GO:0009535">
    <property type="term" value="C:chloroplast thylakoid membrane"/>
    <property type="evidence" value="ECO:0007669"/>
    <property type="project" value="InterPro"/>
</dbReference>
<proteinExistence type="predicted"/>